<feature type="domain" description="AB hydrolase-1" evidence="3">
    <location>
        <begin position="161"/>
        <end position="270"/>
    </location>
</feature>
<feature type="region of interest" description="Disordered" evidence="2">
    <location>
        <begin position="1"/>
        <end position="22"/>
    </location>
</feature>
<dbReference type="RefSeq" id="WP_344532932.1">
    <property type="nucleotide sequence ID" value="NZ_BAAAPE010000015.1"/>
</dbReference>
<gene>
    <name evidence="5" type="ORF">GCM10009801_62440</name>
</gene>
<organism evidence="5 6">
    <name type="scientific">Streptomyces albiaxialis</name>
    <dbReference type="NCBI Taxonomy" id="329523"/>
    <lineage>
        <taxon>Bacteria</taxon>
        <taxon>Bacillati</taxon>
        <taxon>Actinomycetota</taxon>
        <taxon>Actinomycetes</taxon>
        <taxon>Kitasatosporales</taxon>
        <taxon>Streptomycetaceae</taxon>
        <taxon>Streptomyces</taxon>
    </lineage>
</organism>
<keyword evidence="5" id="KW-0378">Hydrolase</keyword>
<feature type="domain" description="Serine aminopeptidase S33" evidence="4">
    <location>
        <begin position="308"/>
        <end position="357"/>
    </location>
</feature>
<dbReference type="Proteomes" id="UP001500016">
    <property type="component" value="Unassembled WGS sequence"/>
</dbReference>
<dbReference type="InterPro" id="IPR050261">
    <property type="entry name" value="FrsA_esterase"/>
</dbReference>
<keyword evidence="6" id="KW-1185">Reference proteome</keyword>
<reference evidence="6" key="1">
    <citation type="journal article" date="2019" name="Int. J. Syst. Evol. Microbiol.">
        <title>The Global Catalogue of Microorganisms (GCM) 10K type strain sequencing project: providing services to taxonomists for standard genome sequencing and annotation.</title>
        <authorList>
            <consortium name="The Broad Institute Genomics Platform"/>
            <consortium name="The Broad Institute Genome Sequencing Center for Infectious Disease"/>
            <person name="Wu L."/>
            <person name="Ma J."/>
        </authorList>
    </citation>
    <scope>NUCLEOTIDE SEQUENCE [LARGE SCALE GENOMIC DNA]</scope>
    <source>
        <strain evidence="6">JCM 15478</strain>
    </source>
</reference>
<comment type="caution">
    <text evidence="5">The sequence shown here is derived from an EMBL/GenBank/DDBJ whole genome shotgun (WGS) entry which is preliminary data.</text>
</comment>
<dbReference type="Pfam" id="PF00561">
    <property type="entry name" value="Abhydrolase_1"/>
    <property type="match status" value="1"/>
</dbReference>
<dbReference type="Gene3D" id="3.40.50.1820">
    <property type="entry name" value="alpha/beta hydrolase"/>
    <property type="match status" value="1"/>
</dbReference>
<evidence type="ECO:0000313" key="6">
    <source>
        <dbReference type="Proteomes" id="UP001500016"/>
    </source>
</evidence>
<proteinExistence type="inferred from homology"/>
<feature type="compositionally biased region" description="Pro residues" evidence="2">
    <location>
        <begin position="9"/>
        <end position="18"/>
    </location>
</feature>
<sequence length="399" mass="43371">MTGERPTAAPGPPPPEGPSPEVLAANQAHKRAMPLQRLLGNGMDWADAVELYARADRGETWHRAAFALGLRDAERADSALAAGHRRTARDWYLAAAACHRFGQVPLPDSDPDKILLYRHLIDAFGRAGALYDPPAERMAVPWGGGQLRGWLLRPRTAHPPPTVIVVGGFDGWREEYHSGAVHLLDRGVAVLLAEAPGQGETRLFTGLHLGPDFTGAFSAMVTWIGGNHALGDRVGVWGNSMGGFLAAAAAIDDHRIEACCVNGGTTTPVEFPRRYPRMAEKARLLLGAADTGRALKALAELRLRPAGLSRLTCPLLVLHGTPDRVFRVENARALYAGAASQDKTWHEWPDGDHCLYNHSLEKHTLVADWFADRLAAHTALSSSRRTDESRAPHAHRQPR</sequence>
<dbReference type="SUPFAM" id="SSF53474">
    <property type="entry name" value="alpha/beta-Hydrolases"/>
    <property type="match status" value="1"/>
</dbReference>
<dbReference type="PANTHER" id="PTHR22946">
    <property type="entry name" value="DIENELACTONE HYDROLASE DOMAIN-CONTAINING PROTEIN-RELATED"/>
    <property type="match status" value="1"/>
</dbReference>
<dbReference type="Gene3D" id="1.20.1440.110">
    <property type="entry name" value="acylaminoacyl peptidase"/>
    <property type="match status" value="1"/>
</dbReference>
<evidence type="ECO:0000256" key="1">
    <source>
        <dbReference type="ARBA" id="ARBA00038115"/>
    </source>
</evidence>
<name>A0ABP5I5M6_9ACTN</name>
<dbReference type="EMBL" id="BAAAPE010000015">
    <property type="protein sequence ID" value="GAA2094430.1"/>
    <property type="molecule type" value="Genomic_DNA"/>
</dbReference>
<dbReference type="InterPro" id="IPR022742">
    <property type="entry name" value="Hydrolase_4"/>
</dbReference>
<comment type="similarity">
    <text evidence="1">Belongs to the AB hydrolase superfamily. FUS2 hydrolase family.</text>
</comment>
<evidence type="ECO:0000313" key="5">
    <source>
        <dbReference type="EMBL" id="GAA2094430.1"/>
    </source>
</evidence>
<dbReference type="Pfam" id="PF12146">
    <property type="entry name" value="Hydrolase_4"/>
    <property type="match status" value="1"/>
</dbReference>
<evidence type="ECO:0000259" key="4">
    <source>
        <dbReference type="Pfam" id="PF12146"/>
    </source>
</evidence>
<accession>A0ABP5I5M6</accession>
<dbReference type="InterPro" id="IPR000073">
    <property type="entry name" value="AB_hydrolase_1"/>
</dbReference>
<dbReference type="GO" id="GO:0016787">
    <property type="term" value="F:hydrolase activity"/>
    <property type="evidence" value="ECO:0007669"/>
    <property type="project" value="UniProtKB-KW"/>
</dbReference>
<dbReference type="InterPro" id="IPR029058">
    <property type="entry name" value="AB_hydrolase_fold"/>
</dbReference>
<evidence type="ECO:0000259" key="3">
    <source>
        <dbReference type="Pfam" id="PF00561"/>
    </source>
</evidence>
<evidence type="ECO:0000256" key="2">
    <source>
        <dbReference type="SAM" id="MobiDB-lite"/>
    </source>
</evidence>
<protein>
    <submittedName>
        <fullName evidence="5">Alpha/beta hydrolase</fullName>
    </submittedName>
</protein>
<dbReference type="PANTHER" id="PTHR22946:SF12">
    <property type="entry name" value="CONIDIAL PIGMENT BIOSYNTHESIS PROTEIN AYG1 (AFU_ORTHOLOGUE AFUA_2G17550)"/>
    <property type="match status" value="1"/>
</dbReference>